<proteinExistence type="inferred from homology"/>
<reference evidence="14 15" key="1">
    <citation type="submission" date="2013-06" db="EMBL/GenBank/DDBJ databases">
        <authorList>
            <person name="Weinstock G."/>
            <person name="Sodergren E."/>
            <person name="Clifton S."/>
            <person name="Fulton L."/>
            <person name="Fulton B."/>
            <person name="Courtney L."/>
            <person name="Fronick C."/>
            <person name="Harrison M."/>
            <person name="Strong C."/>
            <person name="Farmer C."/>
            <person name="Delahaunty K."/>
            <person name="Markovic C."/>
            <person name="Hall O."/>
            <person name="Minx P."/>
            <person name="Tomlinson C."/>
            <person name="Mitreva M."/>
            <person name="Nelson J."/>
            <person name="Hou S."/>
            <person name="Wollam A."/>
            <person name="Pepin K.H."/>
            <person name="Johnson M."/>
            <person name="Bhonagiri V."/>
            <person name="Nash W.E."/>
            <person name="Warren W."/>
            <person name="Chinwalla A."/>
            <person name="Mardis E.R."/>
            <person name="Wilson R.K."/>
        </authorList>
    </citation>
    <scope>NUCLEOTIDE SEQUENCE [LARGE SCALE GENOMIC DNA]</scope>
    <source>
        <strain evidence="14 15">ATCC 51271</strain>
    </source>
</reference>
<keyword evidence="6" id="KW-0547">Nucleotide-binding</keyword>
<dbReference type="Gene3D" id="2.60.200.40">
    <property type="match status" value="1"/>
</dbReference>
<keyword evidence="5" id="KW-0479">Metal-binding</keyword>
<keyword evidence="7 14" id="KW-0418">Kinase</keyword>
<dbReference type="STRING" id="592026.GCWU0000282_000318"/>
<sequence length="308" mass="33792">MSKLLFIYNPNSGKGNIRKEISFILESLSAKRYDIRVFPTAKCGDAADMAKNEANNYDLLVCAGGDGTFNEVARGLMEAKNSGQNIPVVGYIPVGTVNDFATSLDIPKDIIDAVYVIVTGKEKSVDIGSFSVGDEGGFHSYFTYVAAFGAFTEVSYETSQDVKNVIGKAAYFLEGVKSLQKIRPYHLKISYDSNEIEDDFIFGMVANSKSVGGFKGITGPEVYLDDGEFDAIFVKNPKTPLDLQNIINSFILMDMKTDNIYHFHSGSINIEAEENLQWTLDGEAGGSHQIVRIDNHKQALTVKVRSGK</sequence>
<gene>
    <name evidence="14" type="ORF">GCWU0000282_000318</name>
</gene>
<dbReference type="Gene3D" id="3.40.50.10330">
    <property type="entry name" value="Probable inorganic polyphosphate/atp-NAD kinase, domain 1"/>
    <property type="match status" value="1"/>
</dbReference>
<keyword evidence="3" id="KW-0444">Lipid biosynthesis</keyword>
<dbReference type="eggNOG" id="COG1597">
    <property type="taxonomic scope" value="Bacteria"/>
</dbReference>
<evidence type="ECO:0000259" key="13">
    <source>
        <dbReference type="PROSITE" id="PS50146"/>
    </source>
</evidence>
<dbReference type="PANTHER" id="PTHR12358:SF106">
    <property type="entry name" value="LIPID KINASE YEGS"/>
    <property type="match status" value="1"/>
</dbReference>
<accession>V2XR17</accession>
<dbReference type="RefSeq" id="WP_023353222.1">
    <property type="nucleotide sequence ID" value="NZ_KI535366.1"/>
</dbReference>
<evidence type="ECO:0000313" key="14">
    <source>
        <dbReference type="EMBL" id="ESL04604.1"/>
    </source>
</evidence>
<dbReference type="SUPFAM" id="SSF111331">
    <property type="entry name" value="NAD kinase/diacylglycerol kinase-like"/>
    <property type="match status" value="1"/>
</dbReference>
<dbReference type="Proteomes" id="UP000018227">
    <property type="component" value="Unassembled WGS sequence"/>
</dbReference>
<evidence type="ECO:0000256" key="2">
    <source>
        <dbReference type="ARBA" id="ARBA00005983"/>
    </source>
</evidence>
<dbReference type="Pfam" id="PF19279">
    <property type="entry name" value="YegS_C"/>
    <property type="match status" value="1"/>
</dbReference>
<evidence type="ECO:0000256" key="1">
    <source>
        <dbReference type="ARBA" id="ARBA00001946"/>
    </source>
</evidence>
<evidence type="ECO:0000313" key="15">
    <source>
        <dbReference type="Proteomes" id="UP000018227"/>
    </source>
</evidence>
<keyword evidence="15" id="KW-1185">Reference proteome</keyword>
<dbReference type="InterPro" id="IPR001206">
    <property type="entry name" value="Diacylglycerol_kinase_cat_dom"/>
</dbReference>
<evidence type="ECO:0000256" key="12">
    <source>
        <dbReference type="ARBA" id="ARBA00023264"/>
    </source>
</evidence>
<keyword evidence="8" id="KW-0067">ATP-binding</keyword>
<evidence type="ECO:0000256" key="4">
    <source>
        <dbReference type="ARBA" id="ARBA00022679"/>
    </source>
</evidence>
<dbReference type="InterPro" id="IPR045540">
    <property type="entry name" value="YegS/DAGK_C"/>
</dbReference>
<dbReference type="PANTHER" id="PTHR12358">
    <property type="entry name" value="SPHINGOSINE KINASE"/>
    <property type="match status" value="1"/>
</dbReference>
<dbReference type="AlphaFoldDB" id="V2XR17"/>
<dbReference type="GO" id="GO:0005886">
    <property type="term" value="C:plasma membrane"/>
    <property type="evidence" value="ECO:0007669"/>
    <property type="project" value="TreeGrafter"/>
</dbReference>
<comment type="cofactor">
    <cofactor evidence="1">
        <name>Mg(2+)</name>
        <dbReference type="ChEBI" id="CHEBI:18420"/>
    </cofactor>
</comment>
<dbReference type="EMBL" id="ACIL03000003">
    <property type="protein sequence ID" value="ESL04604.1"/>
    <property type="molecule type" value="Genomic_DNA"/>
</dbReference>
<name>V2XR17_9FIRM</name>
<dbReference type="InterPro" id="IPR005218">
    <property type="entry name" value="Diacylglycerol/lipid_kinase"/>
</dbReference>
<dbReference type="InterPro" id="IPR016064">
    <property type="entry name" value="NAD/diacylglycerol_kinase_sf"/>
</dbReference>
<keyword evidence="9" id="KW-0460">Magnesium</keyword>
<dbReference type="GO" id="GO:0008654">
    <property type="term" value="P:phospholipid biosynthetic process"/>
    <property type="evidence" value="ECO:0007669"/>
    <property type="project" value="UniProtKB-KW"/>
</dbReference>
<evidence type="ECO:0000256" key="5">
    <source>
        <dbReference type="ARBA" id="ARBA00022723"/>
    </source>
</evidence>
<keyword evidence="10" id="KW-0443">Lipid metabolism</keyword>
<dbReference type="HOGENOM" id="CLU_045532_1_0_9"/>
<comment type="similarity">
    <text evidence="2">Belongs to the diacylglycerol/lipid kinase family.</text>
</comment>
<evidence type="ECO:0000256" key="8">
    <source>
        <dbReference type="ARBA" id="ARBA00022840"/>
    </source>
</evidence>
<keyword evidence="11" id="KW-0594">Phospholipid biosynthesis</keyword>
<dbReference type="Pfam" id="PF00781">
    <property type="entry name" value="DAGK_cat"/>
    <property type="match status" value="1"/>
</dbReference>
<dbReference type="PROSITE" id="PS50146">
    <property type="entry name" value="DAGK"/>
    <property type="match status" value="1"/>
</dbReference>
<comment type="caution">
    <text evidence="14">The sequence shown here is derived from an EMBL/GenBank/DDBJ whole genome shotgun (WGS) entry which is preliminary data.</text>
</comment>
<dbReference type="OrthoDB" id="142078at2"/>
<dbReference type="InterPro" id="IPR017438">
    <property type="entry name" value="ATP-NAD_kinase_N"/>
</dbReference>
<keyword evidence="12" id="KW-1208">Phospholipid metabolism</keyword>
<evidence type="ECO:0000256" key="7">
    <source>
        <dbReference type="ARBA" id="ARBA00022777"/>
    </source>
</evidence>
<dbReference type="SMART" id="SM00046">
    <property type="entry name" value="DAGKc"/>
    <property type="match status" value="1"/>
</dbReference>
<keyword evidence="4" id="KW-0808">Transferase</keyword>
<dbReference type="NCBIfam" id="TIGR00147">
    <property type="entry name" value="YegS/Rv2252/BmrU family lipid kinase"/>
    <property type="match status" value="1"/>
</dbReference>
<dbReference type="GO" id="GO:0004143">
    <property type="term" value="F:ATP-dependent diacylglycerol kinase activity"/>
    <property type="evidence" value="ECO:0007669"/>
    <property type="project" value="TreeGrafter"/>
</dbReference>
<dbReference type="GO" id="GO:0005524">
    <property type="term" value="F:ATP binding"/>
    <property type="evidence" value="ECO:0007669"/>
    <property type="project" value="UniProtKB-KW"/>
</dbReference>
<evidence type="ECO:0000256" key="3">
    <source>
        <dbReference type="ARBA" id="ARBA00022516"/>
    </source>
</evidence>
<feature type="domain" description="DAGKc" evidence="13">
    <location>
        <begin position="1"/>
        <end position="134"/>
    </location>
</feature>
<evidence type="ECO:0000256" key="6">
    <source>
        <dbReference type="ARBA" id="ARBA00022741"/>
    </source>
</evidence>
<protein>
    <submittedName>
        <fullName evidence="14">Lipid kinase, YegS/Rv2252/BmrU family</fullName>
    </submittedName>
</protein>
<dbReference type="GO" id="GO:0046872">
    <property type="term" value="F:metal ion binding"/>
    <property type="evidence" value="ECO:0007669"/>
    <property type="project" value="UniProtKB-KW"/>
</dbReference>
<evidence type="ECO:0000256" key="10">
    <source>
        <dbReference type="ARBA" id="ARBA00023098"/>
    </source>
</evidence>
<evidence type="ECO:0000256" key="11">
    <source>
        <dbReference type="ARBA" id="ARBA00023209"/>
    </source>
</evidence>
<evidence type="ECO:0000256" key="9">
    <source>
        <dbReference type="ARBA" id="ARBA00022842"/>
    </source>
</evidence>
<dbReference type="InterPro" id="IPR050187">
    <property type="entry name" value="Lipid_Phosphate_FormReg"/>
</dbReference>
<organism evidence="14 15">
    <name type="scientific">Catonella morbi ATCC 51271</name>
    <dbReference type="NCBI Taxonomy" id="592026"/>
    <lineage>
        <taxon>Bacteria</taxon>
        <taxon>Bacillati</taxon>
        <taxon>Bacillota</taxon>
        <taxon>Clostridia</taxon>
        <taxon>Lachnospirales</taxon>
        <taxon>Lachnospiraceae</taxon>
        <taxon>Catonella</taxon>
    </lineage>
</organism>